<proteinExistence type="predicted"/>
<accession>A0A6J7J6B2</accession>
<feature type="domain" description="EthD" evidence="1">
    <location>
        <begin position="137"/>
        <end position="224"/>
    </location>
</feature>
<gene>
    <name evidence="2" type="ORF">UFOPK3674_01620</name>
</gene>
<dbReference type="SUPFAM" id="SSF54909">
    <property type="entry name" value="Dimeric alpha+beta barrel"/>
    <property type="match status" value="2"/>
</dbReference>
<dbReference type="EMBL" id="CAFBMX010000008">
    <property type="protein sequence ID" value="CAB4938032.1"/>
    <property type="molecule type" value="Genomic_DNA"/>
</dbReference>
<organism evidence="2">
    <name type="scientific">freshwater metagenome</name>
    <dbReference type="NCBI Taxonomy" id="449393"/>
    <lineage>
        <taxon>unclassified sequences</taxon>
        <taxon>metagenomes</taxon>
        <taxon>ecological metagenomes</taxon>
    </lineage>
</organism>
<name>A0A6J7J6B2_9ZZZZ</name>
<protein>
    <submittedName>
        <fullName evidence="2">Unannotated protein</fullName>
    </submittedName>
</protein>
<reference evidence="2" key="1">
    <citation type="submission" date="2020-05" db="EMBL/GenBank/DDBJ databases">
        <authorList>
            <person name="Chiriac C."/>
            <person name="Salcher M."/>
            <person name="Ghai R."/>
            <person name="Kavagutti S V."/>
        </authorList>
    </citation>
    <scope>NUCLEOTIDE SEQUENCE</scope>
</reference>
<sequence length="252" mass="29067">MDVKPKQIYITKRGAAYSCEEWTERWRQHGRFARNLELFAQIEHYRQCRVLPRSVIEPTGFAEVAQQDEYDGVGMVWFRGEDALPAALEDPRIQELMDDELDVFEGPIADRTLFCRELVGRDTGATTVKIVAAIRHKEGTTRADFRHHWEHVHKDIFLGIPEADRLVTKYVQNHALDGYENEMDAQWDGIVEIGFARIEDIATVFGSPEYMSRVRPDEESFLDMEHMLVVLTDDVLLYHDGLGKKHHATPLG</sequence>
<dbReference type="InterPro" id="IPR011008">
    <property type="entry name" value="Dimeric_a/b-barrel"/>
</dbReference>
<dbReference type="InterPro" id="IPR009799">
    <property type="entry name" value="EthD_dom"/>
</dbReference>
<dbReference type="Gene3D" id="3.30.70.100">
    <property type="match status" value="2"/>
</dbReference>
<dbReference type="GO" id="GO:0016491">
    <property type="term" value="F:oxidoreductase activity"/>
    <property type="evidence" value="ECO:0007669"/>
    <property type="project" value="InterPro"/>
</dbReference>
<dbReference type="Pfam" id="PF07110">
    <property type="entry name" value="EthD"/>
    <property type="match status" value="2"/>
</dbReference>
<evidence type="ECO:0000313" key="2">
    <source>
        <dbReference type="EMBL" id="CAB4938032.1"/>
    </source>
</evidence>
<feature type="domain" description="EthD" evidence="1">
    <location>
        <begin position="19"/>
        <end position="102"/>
    </location>
</feature>
<dbReference type="AlphaFoldDB" id="A0A6J7J6B2"/>
<evidence type="ECO:0000259" key="1">
    <source>
        <dbReference type="Pfam" id="PF07110"/>
    </source>
</evidence>